<dbReference type="GO" id="GO:0019563">
    <property type="term" value="P:glycerol catabolic process"/>
    <property type="evidence" value="ECO:0007669"/>
    <property type="project" value="TreeGrafter"/>
</dbReference>
<dbReference type="InterPro" id="IPR018483">
    <property type="entry name" value="Carb_kinase_FGGY_CS"/>
</dbReference>
<comment type="similarity">
    <text evidence="1">Belongs to the FGGY kinase family.</text>
</comment>
<feature type="domain" description="Carbohydrate kinase FGGY N-terminal" evidence="8">
    <location>
        <begin position="8"/>
        <end position="254"/>
    </location>
</feature>
<dbReference type="GO" id="GO:0005524">
    <property type="term" value="F:ATP binding"/>
    <property type="evidence" value="ECO:0007669"/>
    <property type="project" value="UniProtKB-KW"/>
</dbReference>
<dbReference type="EMBL" id="SNYJ01000029">
    <property type="protein sequence ID" value="TDQ33765.1"/>
    <property type="molecule type" value="Genomic_DNA"/>
</dbReference>
<dbReference type="RefSeq" id="WP_243740303.1">
    <property type="nucleotide sequence ID" value="NZ_SNYJ01000029.1"/>
</dbReference>
<gene>
    <name evidence="10" type="ORF">EV213_12932</name>
</gene>
<evidence type="ECO:0000256" key="5">
    <source>
        <dbReference type="ARBA" id="ARBA00022798"/>
    </source>
</evidence>
<keyword evidence="11" id="KW-1185">Reference proteome</keyword>
<keyword evidence="4 10" id="KW-0418">Kinase</keyword>
<sequence length="502" mass="55119">MTMRPSCILVIDQSTSGTKGLLVDSTGEIIGKSAKAHQQDYPQPGWVEHDPYELYENVKEVIKRISHRAQLLNVDIAALALTNQRETVVVWEKATGKIIYPAIVWQCKRTIDICTSLQLEGWEQVVREKTGLPIDPYFSATKVKWILDHVDGARDKATEGKLLCGTIDSWLIWNLTQGEVHATDSTNASRTMLFNIHTMDWDDSLLELFSIPREMMPEVKASTAVFGRLKDRSITSEAWQITGVIGDSQAALFGQQCFKEGAVKATFGTGTSVMMPAKLLKTPEKGMITSVGWDLNGSVQYVLEGVINSTGDVFNWLINEVGIVKTLDEAETLAASIENNGGVYFVPAFAGLGTPYWSPNSRAAIVGMHRSSSKAHLARAATEAVAYQVTDIVHFLSQASTNEITEIHVDGGGTSNHLLMQYQADMLQIPVFVSSIKEVSALGAAYLAGLSIGVWGSTDELPNPKRDVHIFNPKMPVADMKSFYSGWRKAVNSVLRHAEGEE</sequence>
<dbReference type="Proteomes" id="UP000295632">
    <property type="component" value="Unassembled WGS sequence"/>
</dbReference>
<dbReference type="GO" id="GO:0005829">
    <property type="term" value="C:cytosol"/>
    <property type="evidence" value="ECO:0007669"/>
    <property type="project" value="TreeGrafter"/>
</dbReference>
<proteinExistence type="inferred from homology"/>
<dbReference type="PANTHER" id="PTHR10196">
    <property type="entry name" value="SUGAR KINASE"/>
    <property type="match status" value="1"/>
</dbReference>
<dbReference type="InterPro" id="IPR018485">
    <property type="entry name" value="FGGY_C"/>
</dbReference>
<comment type="caution">
    <text evidence="10">The sequence shown here is derived from an EMBL/GenBank/DDBJ whole genome shotgun (WGS) entry which is preliminary data.</text>
</comment>
<evidence type="ECO:0000256" key="7">
    <source>
        <dbReference type="ARBA" id="ARBA00043149"/>
    </source>
</evidence>
<name>A0A4V3D498_9BACI</name>
<feature type="domain" description="Carbohydrate kinase FGGY C-terminal" evidence="9">
    <location>
        <begin position="264"/>
        <end position="450"/>
    </location>
</feature>
<keyword evidence="5" id="KW-0319">Glycerol metabolism</keyword>
<evidence type="ECO:0000313" key="10">
    <source>
        <dbReference type="EMBL" id="TDQ33765.1"/>
    </source>
</evidence>
<keyword evidence="2" id="KW-0808">Transferase</keyword>
<dbReference type="SUPFAM" id="SSF53067">
    <property type="entry name" value="Actin-like ATPase domain"/>
    <property type="match status" value="2"/>
</dbReference>
<evidence type="ECO:0000259" key="9">
    <source>
        <dbReference type="Pfam" id="PF02782"/>
    </source>
</evidence>
<evidence type="ECO:0000256" key="3">
    <source>
        <dbReference type="ARBA" id="ARBA00022741"/>
    </source>
</evidence>
<keyword evidence="6" id="KW-0067">ATP-binding</keyword>
<dbReference type="CDD" id="cd07769">
    <property type="entry name" value="ASKHA_NBD_FGGY_GK"/>
    <property type="match status" value="1"/>
</dbReference>
<dbReference type="FunFam" id="3.30.420.40:FF:000008">
    <property type="entry name" value="Glycerol kinase"/>
    <property type="match status" value="1"/>
</dbReference>
<dbReference type="InterPro" id="IPR018484">
    <property type="entry name" value="FGGY_N"/>
</dbReference>
<dbReference type="PIRSF" id="PIRSF000538">
    <property type="entry name" value="GlpK"/>
    <property type="match status" value="1"/>
</dbReference>
<evidence type="ECO:0000256" key="2">
    <source>
        <dbReference type="ARBA" id="ARBA00022679"/>
    </source>
</evidence>
<keyword evidence="3" id="KW-0547">Nucleotide-binding</keyword>
<dbReference type="GO" id="GO:0004370">
    <property type="term" value="F:glycerol kinase activity"/>
    <property type="evidence" value="ECO:0007669"/>
    <property type="project" value="TreeGrafter"/>
</dbReference>
<dbReference type="Pfam" id="PF00370">
    <property type="entry name" value="FGGY_N"/>
    <property type="match status" value="1"/>
</dbReference>
<evidence type="ECO:0000256" key="4">
    <source>
        <dbReference type="ARBA" id="ARBA00022777"/>
    </source>
</evidence>
<evidence type="ECO:0000313" key="11">
    <source>
        <dbReference type="Proteomes" id="UP000295632"/>
    </source>
</evidence>
<organism evidence="10 11">
    <name type="scientific">Aureibacillus halotolerans</name>
    <dbReference type="NCBI Taxonomy" id="1508390"/>
    <lineage>
        <taxon>Bacteria</taxon>
        <taxon>Bacillati</taxon>
        <taxon>Bacillota</taxon>
        <taxon>Bacilli</taxon>
        <taxon>Bacillales</taxon>
        <taxon>Bacillaceae</taxon>
        <taxon>Aureibacillus</taxon>
    </lineage>
</organism>
<dbReference type="PROSITE" id="PS00933">
    <property type="entry name" value="FGGY_KINASES_1"/>
    <property type="match status" value="1"/>
</dbReference>
<dbReference type="PANTHER" id="PTHR10196:SF69">
    <property type="entry name" value="GLYCEROL KINASE"/>
    <property type="match status" value="1"/>
</dbReference>
<evidence type="ECO:0000256" key="1">
    <source>
        <dbReference type="ARBA" id="ARBA00009156"/>
    </source>
</evidence>
<evidence type="ECO:0000259" key="8">
    <source>
        <dbReference type="Pfam" id="PF00370"/>
    </source>
</evidence>
<dbReference type="InterPro" id="IPR043129">
    <property type="entry name" value="ATPase_NBD"/>
</dbReference>
<reference evidence="10 11" key="1">
    <citation type="submission" date="2019-03" db="EMBL/GenBank/DDBJ databases">
        <title>Genomic Encyclopedia of Type Strains, Phase IV (KMG-IV): sequencing the most valuable type-strain genomes for metagenomic binning, comparative biology and taxonomic classification.</title>
        <authorList>
            <person name="Goeker M."/>
        </authorList>
    </citation>
    <scope>NUCLEOTIDE SEQUENCE [LARGE SCALE GENOMIC DNA]</scope>
    <source>
        <strain evidence="10 11">DSM 28697</strain>
    </source>
</reference>
<dbReference type="NCBIfam" id="NF000756">
    <property type="entry name" value="PRK00047.1"/>
    <property type="match status" value="1"/>
</dbReference>
<dbReference type="Pfam" id="PF02782">
    <property type="entry name" value="FGGY_C"/>
    <property type="match status" value="1"/>
</dbReference>
<accession>A0A4V3D498</accession>
<dbReference type="AlphaFoldDB" id="A0A4V3D498"/>
<protein>
    <recommendedName>
        <fullName evidence="7">ATP:glycerol 3-phosphotransferase</fullName>
    </recommendedName>
</protein>
<dbReference type="InterPro" id="IPR000577">
    <property type="entry name" value="Carb_kinase_FGGY"/>
</dbReference>
<evidence type="ECO:0000256" key="6">
    <source>
        <dbReference type="ARBA" id="ARBA00022840"/>
    </source>
</evidence>
<dbReference type="Gene3D" id="3.30.420.40">
    <property type="match status" value="2"/>
</dbReference>